<evidence type="ECO:0000256" key="1">
    <source>
        <dbReference type="ARBA" id="ARBA00000553"/>
    </source>
</evidence>
<dbReference type="NCBIfam" id="TIGR00726">
    <property type="entry name" value="peptidoglycan editing factor PgeF"/>
    <property type="match status" value="1"/>
</dbReference>
<gene>
    <name evidence="11" type="primary">yfiH</name>
    <name evidence="11" type="ORF">Tther_01418</name>
</gene>
<dbReference type="PANTHER" id="PTHR30616:SF2">
    <property type="entry name" value="PURINE NUCLEOSIDE PHOSPHORYLASE LACC1"/>
    <property type="match status" value="1"/>
</dbReference>
<evidence type="ECO:0000313" key="11">
    <source>
        <dbReference type="EMBL" id="TSE29577.1"/>
    </source>
</evidence>
<dbReference type="InterPro" id="IPR011324">
    <property type="entry name" value="Cytotoxic_necrot_fac-like_cat"/>
</dbReference>
<dbReference type="GO" id="GO:0016787">
    <property type="term" value="F:hydrolase activity"/>
    <property type="evidence" value="ECO:0007669"/>
    <property type="project" value="UniProtKB-KW"/>
</dbReference>
<protein>
    <recommendedName>
        <fullName evidence="10">Purine nucleoside phosphorylase</fullName>
    </recommendedName>
</protein>
<dbReference type="Gene3D" id="3.60.140.10">
    <property type="entry name" value="CNF1/YfiH-like putative cysteine hydrolases"/>
    <property type="match status" value="1"/>
</dbReference>
<dbReference type="RefSeq" id="WP_246098944.1">
    <property type="nucleotide sequence ID" value="NZ_VJOL01000023.1"/>
</dbReference>
<evidence type="ECO:0000256" key="2">
    <source>
        <dbReference type="ARBA" id="ARBA00007353"/>
    </source>
</evidence>
<keyword evidence="12" id="KW-1185">Reference proteome</keyword>
<dbReference type="GO" id="GO:0017061">
    <property type="term" value="F:S-methyl-5-thioadenosine phosphorylase activity"/>
    <property type="evidence" value="ECO:0007669"/>
    <property type="project" value="UniProtKB-EC"/>
</dbReference>
<dbReference type="InterPro" id="IPR003730">
    <property type="entry name" value="Cu_polyphenol_OxRdtase"/>
</dbReference>
<comment type="catalytic activity">
    <reaction evidence="9">
        <text>S-methyl-5'-thioadenosine + phosphate = 5-(methylsulfanyl)-alpha-D-ribose 1-phosphate + adenine</text>
        <dbReference type="Rhea" id="RHEA:11852"/>
        <dbReference type="ChEBI" id="CHEBI:16708"/>
        <dbReference type="ChEBI" id="CHEBI:17509"/>
        <dbReference type="ChEBI" id="CHEBI:43474"/>
        <dbReference type="ChEBI" id="CHEBI:58533"/>
        <dbReference type="EC" id="2.4.2.28"/>
    </reaction>
    <physiologicalReaction direction="left-to-right" evidence="9">
        <dbReference type="Rhea" id="RHEA:11853"/>
    </physiologicalReaction>
</comment>
<comment type="catalytic activity">
    <reaction evidence="8">
        <text>adenosine + phosphate = alpha-D-ribose 1-phosphate + adenine</text>
        <dbReference type="Rhea" id="RHEA:27642"/>
        <dbReference type="ChEBI" id="CHEBI:16335"/>
        <dbReference type="ChEBI" id="CHEBI:16708"/>
        <dbReference type="ChEBI" id="CHEBI:43474"/>
        <dbReference type="ChEBI" id="CHEBI:57720"/>
        <dbReference type="EC" id="2.4.2.1"/>
    </reaction>
    <physiologicalReaction direction="left-to-right" evidence="8">
        <dbReference type="Rhea" id="RHEA:27643"/>
    </physiologicalReaction>
</comment>
<keyword evidence="3" id="KW-0808">Transferase</keyword>
<keyword evidence="4" id="KW-0479">Metal-binding</keyword>
<dbReference type="GO" id="GO:0005507">
    <property type="term" value="F:copper ion binding"/>
    <property type="evidence" value="ECO:0007669"/>
    <property type="project" value="TreeGrafter"/>
</dbReference>
<dbReference type="EMBL" id="VJOL01000023">
    <property type="protein sequence ID" value="TSE29577.1"/>
    <property type="molecule type" value="Genomic_DNA"/>
</dbReference>
<evidence type="ECO:0000256" key="6">
    <source>
        <dbReference type="ARBA" id="ARBA00022833"/>
    </source>
</evidence>
<keyword evidence="5" id="KW-0378">Hydrolase</keyword>
<dbReference type="Proteomes" id="UP000318542">
    <property type="component" value="Unassembled WGS sequence"/>
</dbReference>
<evidence type="ECO:0000256" key="4">
    <source>
        <dbReference type="ARBA" id="ARBA00022723"/>
    </source>
</evidence>
<comment type="caution">
    <text evidence="11">The sequence shown here is derived from an EMBL/GenBank/DDBJ whole genome shotgun (WGS) entry which is preliminary data.</text>
</comment>
<name>A0A554X161_9BURK</name>
<evidence type="ECO:0000256" key="3">
    <source>
        <dbReference type="ARBA" id="ARBA00022679"/>
    </source>
</evidence>
<evidence type="ECO:0000256" key="9">
    <source>
        <dbReference type="ARBA" id="ARBA00049893"/>
    </source>
</evidence>
<organism evidence="11 12">
    <name type="scientific">Tepidimonas thermarum</name>
    <dbReference type="NCBI Taxonomy" id="335431"/>
    <lineage>
        <taxon>Bacteria</taxon>
        <taxon>Pseudomonadati</taxon>
        <taxon>Pseudomonadota</taxon>
        <taxon>Betaproteobacteria</taxon>
        <taxon>Burkholderiales</taxon>
        <taxon>Tepidimonas</taxon>
    </lineage>
</organism>
<evidence type="ECO:0000256" key="5">
    <source>
        <dbReference type="ARBA" id="ARBA00022801"/>
    </source>
</evidence>
<dbReference type="CDD" id="cd16833">
    <property type="entry name" value="YfiH"/>
    <property type="match status" value="1"/>
</dbReference>
<dbReference type="PANTHER" id="PTHR30616">
    <property type="entry name" value="UNCHARACTERIZED PROTEIN YFIH"/>
    <property type="match status" value="1"/>
</dbReference>
<keyword evidence="6" id="KW-0862">Zinc</keyword>
<evidence type="ECO:0000256" key="7">
    <source>
        <dbReference type="ARBA" id="ARBA00047989"/>
    </source>
</evidence>
<sequence length="277" mass="28381">MPSDATPAAPIEAVRAGLPGLAADLGPGACGWMSTRAGGVSAGPWASLNLGDHVGDDPAAVALNRQRLAAALGVRPVFLRQVHGTRVVRVDAAAPDGVEADACWTDAWGVACCVLVADCLPILLAAPGGTSVAAVHAGWRGLAGEAGQGVLESLCQAWPAAREPAQRRAIRVWIGAAIGPAAFEVGPEVRAAFVAAHPDDAGAFVPGAPGTDRWRADLPWLARARLQRLGFGAIAGHDGAPSWCTVSNPSRFFSHRRDARRLGSSGRLAAAVWRSAG</sequence>
<comment type="similarity">
    <text evidence="2 10">Belongs to the purine nucleoside phosphorylase YfiH/LACC1 family.</text>
</comment>
<evidence type="ECO:0000256" key="10">
    <source>
        <dbReference type="RuleBase" id="RU361274"/>
    </source>
</evidence>
<dbReference type="Pfam" id="PF02578">
    <property type="entry name" value="Cu-oxidase_4"/>
    <property type="match status" value="1"/>
</dbReference>
<accession>A0A554X161</accession>
<reference evidence="11 12" key="1">
    <citation type="submission" date="2019-07" db="EMBL/GenBank/DDBJ databases">
        <title>Tepidimonas thermarum AA-1 draft genome.</title>
        <authorList>
            <person name="Da Costa M.S."/>
            <person name="Froufe H.J.C."/>
            <person name="Egas C."/>
            <person name="Albuquerque L."/>
        </authorList>
    </citation>
    <scope>NUCLEOTIDE SEQUENCE [LARGE SCALE GENOMIC DNA]</scope>
    <source>
        <strain evidence="11 12">AA-1</strain>
    </source>
</reference>
<comment type="catalytic activity">
    <reaction evidence="1">
        <text>inosine + phosphate = alpha-D-ribose 1-phosphate + hypoxanthine</text>
        <dbReference type="Rhea" id="RHEA:27646"/>
        <dbReference type="ChEBI" id="CHEBI:17368"/>
        <dbReference type="ChEBI" id="CHEBI:17596"/>
        <dbReference type="ChEBI" id="CHEBI:43474"/>
        <dbReference type="ChEBI" id="CHEBI:57720"/>
        <dbReference type="EC" id="2.4.2.1"/>
    </reaction>
    <physiologicalReaction direction="left-to-right" evidence="1">
        <dbReference type="Rhea" id="RHEA:27647"/>
    </physiologicalReaction>
</comment>
<comment type="catalytic activity">
    <reaction evidence="7">
        <text>adenosine + H2O + H(+) = inosine + NH4(+)</text>
        <dbReference type="Rhea" id="RHEA:24408"/>
        <dbReference type="ChEBI" id="CHEBI:15377"/>
        <dbReference type="ChEBI" id="CHEBI:15378"/>
        <dbReference type="ChEBI" id="CHEBI:16335"/>
        <dbReference type="ChEBI" id="CHEBI:17596"/>
        <dbReference type="ChEBI" id="CHEBI:28938"/>
        <dbReference type="EC" id="3.5.4.4"/>
    </reaction>
    <physiologicalReaction direction="left-to-right" evidence="7">
        <dbReference type="Rhea" id="RHEA:24409"/>
    </physiologicalReaction>
</comment>
<proteinExistence type="inferred from homology"/>
<evidence type="ECO:0000256" key="8">
    <source>
        <dbReference type="ARBA" id="ARBA00048968"/>
    </source>
</evidence>
<dbReference type="InterPro" id="IPR038371">
    <property type="entry name" value="Cu_polyphenol_OxRdtase_sf"/>
</dbReference>
<evidence type="ECO:0000313" key="12">
    <source>
        <dbReference type="Proteomes" id="UP000318542"/>
    </source>
</evidence>
<dbReference type="AlphaFoldDB" id="A0A554X161"/>
<dbReference type="SUPFAM" id="SSF64438">
    <property type="entry name" value="CNF1/YfiH-like putative cysteine hydrolases"/>
    <property type="match status" value="1"/>
</dbReference>